<proteinExistence type="inferred from homology"/>
<organism evidence="9 10">
    <name type="scientific">Thelohanellus kitauei</name>
    <name type="common">Myxosporean</name>
    <dbReference type="NCBI Taxonomy" id="669202"/>
    <lineage>
        <taxon>Eukaryota</taxon>
        <taxon>Metazoa</taxon>
        <taxon>Cnidaria</taxon>
        <taxon>Myxozoa</taxon>
        <taxon>Myxosporea</taxon>
        <taxon>Bivalvulida</taxon>
        <taxon>Platysporina</taxon>
        <taxon>Myxobolidae</taxon>
        <taxon>Thelohanellus</taxon>
    </lineage>
</organism>
<keyword evidence="5 8" id="KW-0378">Hydrolase</keyword>
<evidence type="ECO:0000256" key="7">
    <source>
        <dbReference type="ARBA" id="ARBA00046611"/>
    </source>
</evidence>
<dbReference type="PANTHER" id="PTHR21231:SF3">
    <property type="entry name" value="GPN-LOOP GTPASE 2"/>
    <property type="match status" value="1"/>
</dbReference>
<accession>A0A0C2M8T8</accession>
<dbReference type="GO" id="GO:0003924">
    <property type="term" value="F:GTPase activity"/>
    <property type="evidence" value="ECO:0007669"/>
    <property type="project" value="TreeGrafter"/>
</dbReference>
<dbReference type="PANTHER" id="PTHR21231">
    <property type="entry name" value="XPA-BINDING PROTEIN 1-RELATED"/>
    <property type="match status" value="1"/>
</dbReference>
<dbReference type="InterPro" id="IPR004130">
    <property type="entry name" value="Gpn"/>
</dbReference>
<evidence type="ECO:0000313" key="10">
    <source>
        <dbReference type="Proteomes" id="UP000031668"/>
    </source>
</evidence>
<comment type="caution">
    <text evidence="9">The sequence shown here is derived from an EMBL/GenBank/DDBJ whole genome shotgun (WGS) entry which is preliminary data.</text>
</comment>
<protein>
    <recommendedName>
        <fullName evidence="3 8">GPN-loop GTPase 2</fullName>
    </recommendedName>
</protein>
<dbReference type="Pfam" id="PF03029">
    <property type="entry name" value="ATP_bind_1"/>
    <property type="match status" value="1"/>
</dbReference>
<dbReference type="Proteomes" id="UP000031668">
    <property type="component" value="Unassembled WGS sequence"/>
</dbReference>
<dbReference type="OrthoDB" id="5839at2759"/>
<evidence type="ECO:0000256" key="8">
    <source>
        <dbReference type="RuleBase" id="RU365059"/>
    </source>
</evidence>
<evidence type="ECO:0000256" key="6">
    <source>
        <dbReference type="ARBA" id="ARBA00023134"/>
    </source>
</evidence>
<evidence type="ECO:0000256" key="1">
    <source>
        <dbReference type="ARBA" id="ARBA00003181"/>
    </source>
</evidence>
<dbReference type="GO" id="GO:0005525">
    <property type="term" value="F:GTP binding"/>
    <property type="evidence" value="ECO:0007669"/>
    <property type="project" value="UniProtKB-KW"/>
</dbReference>
<gene>
    <name evidence="9" type="ORF">RF11_10953</name>
</gene>
<dbReference type="InterPro" id="IPR027417">
    <property type="entry name" value="P-loop_NTPase"/>
</dbReference>
<evidence type="ECO:0000256" key="2">
    <source>
        <dbReference type="ARBA" id="ARBA00005290"/>
    </source>
</evidence>
<dbReference type="FunFam" id="3.40.50.300:FF:000338">
    <property type="entry name" value="GPN-loop GTPase 2"/>
    <property type="match status" value="1"/>
</dbReference>
<comment type="subunit">
    <text evidence="7">Heterodimers with GPN1 or GPN3. Binds to RNA polymerase II (RNAPII).</text>
</comment>
<dbReference type="SUPFAM" id="SSF52540">
    <property type="entry name" value="P-loop containing nucleoside triphosphate hydrolases"/>
    <property type="match status" value="1"/>
</dbReference>
<evidence type="ECO:0000313" key="9">
    <source>
        <dbReference type="EMBL" id="KII60724.1"/>
    </source>
</evidence>
<dbReference type="Gene3D" id="3.40.50.300">
    <property type="entry name" value="P-loop containing nucleotide triphosphate hydrolases"/>
    <property type="match status" value="1"/>
</dbReference>
<dbReference type="EMBL" id="JWZT01005480">
    <property type="protein sequence ID" value="KII60724.1"/>
    <property type="molecule type" value="Genomic_DNA"/>
</dbReference>
<comment type="similarity">
    <text evidence="2 8">Belongs to the GPN-loop GTPase family.</text>
</comment>
<name>A0A0C2M8T8_THEKT</name>
<comment type="function">
    <text evidence="1 8">Small GTPase required for proper localization of RNA polymerase II and III (RNAPII and RNAPIII). May act at an RNAP assembly step prior to nuclear import.</text>
</comment>
<sequence>MGEFYGQVLVGAPGSGKTSYCMNVLERYKDSRNVIAVNLDPANDLGIENFLIDIRELVTVESAMKTHDLGPNGAILHCINVLWMNKKWLLDRLSQHSDSYVIFDCPGQLELFYCESSLKEVLNFLEKSNYRLVVVNFIDVTFCSSPSTFIGCVIDCLSIMLHLEMPQVNVLSKIDLLISSVTLDFPLELYLDLNGLNHLVNSTDCLLDRFKEITEQIVSVVDDYSLVSFIPLSIHDNFCMADVLLECDKANGFIFGRDSESKVEKMFMNAFTDMVYDRIENIKSKYIDI</sequence>
<dbReference type="OMA" id="ATHNYFL"/>
<keyword evidence="4 8" id="KW-0547">Nucleotide-binding</keyword>
<evidence type="ECO:0000256" key="3">
    <source>
        <dbReference type="ARBA" id="ARBA00014588"/>
    </source>
</evidence>
<evidence type="ECO:0000256" key="5">
    <source>
        <dbReference type="ARBA" id="ARBA00022801"/>
    </source>
</evidence>
<dbReference type="GO" id="GO:0005737">
    <property type="term" value="C:cytoplasm"/>
    <property type="evidence" value="ECO:0007669"/>
    <property type="project" value="TreeGrafter"/>
</dbReference>
<keyword evidence="10" id="KW-1185">Reference proteome</keyword>
<keyword evidence="6 8" id="KW-0342">GTP-binding</keyword>
<reference evidence="9 10" key="1">
    <citation type="journal article" date="2014" name="Genome Biol. Evol.">
        <title>The genome of the myxosporean Thelohanellus kitauei shows adaptations to nutrient acquisition within its fish host.</title>
        <authorList>
            <person name="Yang Y."/>
            <person name="Xiong J."/>
            <person name="Zhou Z."/>
            <person name="Huo F."/>
            <person name="Miao W."/>
            <person name="Ran C."/>
            <person name="Liu Y."/>
            <person name="Zhang J."/>
            <person name="Feng J."/>
            <person name="Wang M."/>
            <person name="Wang M."/>
            <person name="Wang L."/>
            <person name="Yao B."/>
        </authorList>
    </citation>
    <scope>NUCLEOTIDE SEQUENCE [LARGE SCALE GENOMIC DNA]</scope>
    <source>
        <strain evidence="9">Wuqing</strain>
    </source>
</reference>
<dbReference type="AlphaFoldDB" id="A0A0C2M8T8"/>
<evidence type="ECO:0000256" key="4">
    <source>
        <dbReference type="ARBA" id="ARBA00022741"/>
    </source>
</evidence>